<dbReference type="Pfam" id="PF01042">
    <property type="entry name" value="Ribonuc_L-PSP"/>
    <property type="match status" value="1"/>
</dbReference>
<comment type="caution">
    <text evidence="1">The sequence shown here is derived from an EMBL/GenBank/DDBJ whole genome shotgun (WGS) entry which is preliminary data.</text>
</comment>
<accession>A0ABS3KBD8</accession>
<dbReference type="RefSeq" id="WP_207446534.1">
    <property type="nucleotide sequence ID" value="NZ_CP061091.1"/>
</dbReference>
<dbReference type="PANTHER" id="PTHR11803:SF39">
    <property type="entry name" value="2-IMINOBUTANOATE_2-IMINOPROPANOATE DEAMINASE"/>
    <property type="match status" value="1"/>
</dbReference>
<protein>
    <submittedName>
        <fullName evidence="1">RidA family protein</fullName>
    </submittedName>
</protein>
<dbReference type="CDD" id="cd00448">
    <property type="entry name" value="YjgF_YER057c_UK114_family"/>
    <property type="match status" value="1"/>
</dbReference>
<dbReference type="PANTHER" id="PTHR11803">
    <property type="entry name" value="2-IMINOBUTANOATE/2-IMINOPROPANOATE DEAMINASE RIDA"/>
    <property type="match status" value="1"/>
</dbReference>
<organism evidence="1 2">
    <name type="scientific">Roseomonas marmotae</name>
    <dbReference type="NCBI Taxonomy" id="2768161"/>
    <lineage>
        <taxon>Bacteria</taxon>
        <taxon>Pseudomonadati</taxon>
        <taxon>Pseudomonadota</taxon>
        <taxon>Alphaproteobacteria</taxon>
        <taxon>Acetobacterales</taxon>
        <taxon>Roseomonadaceae</taxon>
        <taxon>Roseomonas</taxon>
    </lineage>
</organism>
<dbReference type="Proteomes" id="UP001518990">
    <property type="component" value="Unassembled WGS sequence"/>
</dbReference>
<dbReference type="EMBL" id="JACTNF010000008">
    <property type="protein sequence ID" value="MBO1074764.1"/>
    <property type="molecule type" value="Genomic_DNA"/>
</dbReference>
<dbReference type="InterPro" id="IPR006175">
    <property type="entry name" value="YjgF/YER057c/UK114"/>
</dbReference>
<evidence type="ECO:0000313" key="2">
    <source>
        <dbReference type="Proteomes" id="UP001518990"/>
    </source>
</evidence>
<keyword evidence="2" id="KW-1185">Reference proteome</keyword>
<gene>
    <name evidence="1" type="ORF">IAI60_09095</name>
</gene>
<reference evidence="1 2" key="1">
    <citation type="submission" date="2020-09" db="EMBL/GenBank/DDBJ databases">
        <title>Roseomonas.</title>
        <authorList>
            <person name="Zhu W."/>
        </authorList>
    </citation>
    <scope>NUCLEOTIDE SEQUENCE [LARGE SCALE GENOMIC DNA]</scope>
    <source>
        <strain evidence="1 2">1311</strain>
    </source>
</reference>
<proteinExistence type="predicted"/>
<evidence type="ECO:0000313" key="1">
    <source>
        <dbReference type="EMBL" id="MBO1074764.1"/>
    </source>
</evidence>
<dbReference type="Gene3D" id="3.30.1330.40">
    <property type="entry name" value="RutC-like"/>
    <property type="match status" value="1"/>
</dbReference>
<dbReference type="SUPFAM" id="SSF55298">
    <property type="entry name" value="YjgF-like"/>
    <property type="match status" value="1"/>
</dbReference>
<name>A0ABS3KBD8_9PROT</name>
<sequence>MPTHFPPQEPARFPPLSLAVRTGNLLFVSGMGPFDESWTIPKGDFPAQMRAVLAWLDKVLAEAGTDRRRIVKTNVLLTREQDIAEMNRLYAEWLGGPPWPARTTAVVKALPLADFLLEIECVAEVD</sequence>
<dbReference type="InterPro" id="IPR035959">
    <property type="entry name" value="RutC-like_sf"/>
</dbReference>